<dbReference type="InterPro" id="IPR011763">
    <property type="entry name" value="COA_CT_C"/>
</dbReference>
<comment type="pathway">
    <text evidence="1">Metabolic intermediate metabolism; propanoyl-CoA degradation; succinyl-CoA from propanoyl-CoA: step 1/3.</text>
</comment>
<comment type="catalytic activity">
    <reaction evidence="7">
        <text>propanoyl-CoA + hydrogencarbonate + ATP = (S)-methylmalonyl-CoA + ADP + phosphate + H(+)</text>
        <dbReference type="Rhea" id="RHEA:23720"/>
        <dbReference type="ChEBI" id="CHEBI:15378"/>
        <dbReference type="ChEBI" id="CHEBI:17544"/>
        <dbReference type="ChEBI" id="CHEBI:30616"/>
        <dbReference type="ChEBI" id="CHEBI:43474"/>
        <dbReference type="ChEBI" id="CHEBI:57327"/>
        <dbReference type="ChEBI" id="CHEBI:57392"/>
        <dbReference type="ChEBI" id="CHEBI:456216"/>
        <dbReference type="EC" id="6.4.1.3"/>
    </reaction>
    <physiologicalReaction direction="left-to-right" evidence="7">
        <dbReference type="Rhea" id="RHEA:23721"/>
    </physiologicalReaction>
</comment>
<accession>A0A0M3KGL2</accession>
<evidence type="ECO:0000256" key="4">
    <source>
        <dbReference type="ARBA" id="ARBA00041138"/>
    </source>
</evidence>
<gene>
    <name evidence="10" type="ORF">ASIM_LOCUS19510</name>
</gene>
<evidence type="ECO:0000256" key="2">
    <source>
        <dbReference type="ARBA" id="ARBA00013050"/>
    </source>
</evidence>
<dbReference type="GO" id="GO:0005739">
    <property type="term" value="C:mitochondrion"/>
    <property type="evidence" value="ECO:0007669"/>
    <property type="project" value="TreeGrafter"/>
</dbReference>
<comment type="catalytic activity">
    <reaction evidence="6">
        <text>butanoyl-CoA + hydrogencarbonate + ATP = (2S)-ethylmalonyl-CoA + ADP + phosphate + H(+)</text>
        <dbReference type="Rhea" id="RHEA:59520"/>
        <dbReference type="ChEBI" id="CHEBI:15378"/>
        <dbReference type="ChEBI" id="CHEBI:17544"/>
        <dbReference type="ChEBI" id="CHEBI:30616"/>
        <dbReference type="ChEBI" id="CHEBI:43474"/>
        <dbReference type="ChEBI" id="CHEBI:57371"/>
        <dbReference type="ChEBI" id="CHEBI:60909"/>
        <dbReference type="ChEBI" id="CHEBI:456216"/>
    </reaction>
    <physiologicalReaction direction="left-to-right" evidence="6">
        <dbReference type="Rhea" id="RHEA:59521"/>
    </physiologicalReaction>
</comment>
<evidence type="ECO:0000256" key="1">
    <source>
        <dbReference type="ARBA" id="ARBA00005060"/>
    </source>
</evidence>
<feature type="domain" description="CoA carboxyltransferase C-terminal" evidence="9">
    <location>
        <begin position="271"/>
        <end position="322"/>
    </location>
</feature>
<dbReference type="PANTHER" id="PTHR43842:SF2">
    <property type="entry name" value="PROPIONYL-COA CARBOXYLASE BETA CHAIN, MITOCHONDRIAL"/>
    <property type="match status" value="1"/>
</dbReference>
<dbReference type="PANTHER" id="PTHR43842">
    <property type="entry name" value="PROPIONYL-COA CARBOXYLASE BETA CHAIN"/>
    <property type="match status" value="1"/>
</dbReference>
<dbReference type="InterPro" id="IPR051047">
    <property type="entry name" value="AccD/PCCB"/>
</dbReference>
<dbReference type="FunFam" id="3.90.226.10:FF:000016">
    <property type="entry name" value="Propionyl-CoA carboxylase, beta subunit"/>
    <property type="match status" value="1"/>
</dbReference>
<comment type="subunit">
    <text evidence="3">The holoenzyme is a dodecamer composed of 6 PCCA/alpha subunits and 6 PCCB/beta subunits.</text>
</comment>
<evidence type="ECO:0000256" key="6">
    <source>
        <dbReference type="ARBA" id="ARBA00048208"/>
    </source>
</evidence>
<protein>
    <recommendedName>
        <fullName evidence="4">Propionyl-CoA carboxylase beta chain, mitochondrial</fullName>
        <ecNumber evidence="2">6.4.1.3</ecNumber>
    </recommendedName>
    <alternativeName>
        <fullName evidence="5">Propanoyl-CoA:carbon dioxide ligase subunit beta</fullName>
    </alternativeName>
</protein>
<evidence type="ECO:0000313" key="11">
    <source>
        <dbReference type="Proteomes" id="UP000267096"/>
    </source>
</evidence>
<name>A0A0M3KGL2_ANISI</name>
<dbReference type="SUPFAM" id="SSF52096">
    <property type="entry name" value="ClpP/crotonase"/>
    <property type="match status" value="2"/>
</dbReference>
<feature type="domain" description="CoA carboxyltransferase N-terminal" evidence="8">
    <location>
        <begin position="11"/>
        <end position="267"/>
    </location>
</feature>
<proteinExistence type="predicted"/>
<reference evidence="12" key="1">
    <citation type="submission" date="2017-02" db="UniProtKB">
        <authorList>
            <consortium name="WormBaseParasite"/>
        </authorList>
    </citation>
    <scope>IDENTIFICATION</scope>
</reference>
<dbReference type="PROSITE" id="PS50980">
    <property type="entry name" value="COA_CT_NTER"/>
    <property type="match status" value="1"/>
</dbReference>
<dbReference type="WBParaSite" id="ASIM_0002012601-mRNA-1">
    <property type="protein sequence ID" value="ASIM_0002012601-mRNA-1"/>
    <property type="gene ID" value="ASIM_0002012601"/>
</dbReference>
<dbReference type="OrthoDB" id="439921at2759"/>
<evidence type="ECO:0000313" key="12">
    <source>
        <dbReference type="WBParaSite" id="ASIM_0002012601-mRNA-1"/>
    </source>
</evidence>
<evidence type="ECO:0000256" key="7">
    <source>
        <dbReference type="ARBA" id="ARBA00049495"/>
    </source>
</evidence>
<keyword evidence="11" id="KW-1185">Reference proteome</keyword>
<evidence type="ECO:0000259" key="8">
    <source>
        <dbReference type="PROSITE" id="PS50980"/>
    </source>
</evidence>
<evidence type="ECO:0000259" key="9">
    <source>
        <dbReference type="PROSITE" id="PS50989"/>
    </source>
</evidence>
<evidence type="ECO:0000256" key="3">
    <source>
        <dbReference type="ARBA" id="ARBA00038567"/>
    </source>
</evidence>
<evidence type="ECO:0000256" key="5">
    <source>
        <dbReference type="ARBA" id="ARBA00042797"/>
    </source>
</evidence>
<dbReference type="EC" id="6.4.1.3" evidence="2"/>
<dbReference type="Pfam" id="PF01039">
    <property type="entry name" value="Carboxyl_trans"/>
    <property type="match status" value="1"/>
</dbReference>
<organism evidence="12">
    <name type="scientific">Anisakis simplex</name>
    <name type="common">Herring worm</name>
    <dbReference type="NCBI Taxonomy" id="6269"/>
    <lineage>
        <taxon>Eukaryota</taxon>
        <taxon>Metazoa</taxon>
        <taxon>Ecdysozoa</taxon>
        <taxon>Nematoda</taxon>
        <taxon>Chromadorea</taxon>
        <taxon>Rhabditida</taxon>
        <taxon>Spirurina</taxon>
        <taxon>Ascaridomorpha</taxon>
        <taxon>Ascaridoidea</taxon>
        <taxon>Anisakidae</taxon>
        <taxon>Anisakis</taxon>
        <taxon>Anisakis simplex complex</taxon>
    </lineage>
</organism>
<evidence type="ECO:0000313" key="10">
    <source>
        <dbReference type="EMBL" id="VDK70126.1"/>
    </source>
</evidence>
<dbReference type="PROSITE" id="PS50989">
    <property type="entry name" value="COA_CT_CTER"/>
    <property type="match status" value="1"/>
</dbReference>
<dbReference type="AlphaFoldDB" id="A0A0M3KGL2"/>
<dbReference type="InterPro" id="IPR034733">
    <property type="entry name" value="AcCoA_carboxyl_beta"/>
</dbReference>
<dbReference type="InterPro" id="IPR029045">
    <property type="entry name" value="ClpP/crotonase-like_dom_sf"/>
</dbReference>
<dbReference type="InterPro" id="IPR011762">
    <property type="entry name" value="COA_CT_N"/>
</dbReference>
<dbReference type="Proteomes" id="UP000267096">
    <property type="component" value="Unassembled WGS sequence"/>
</dbReference>
<reference evidence="10 11" key="2">
    <citation type="submission" date="2018-11" db="EMBL/GenBank/DDBJ databases">
        <authorList>
            <consortium name="Pathogen Informatics"/>
        </authorList>
    </citation>
    <scope>NUCLEOTIDE SEQUENCE [LARGE SCALE GENOMIC DNA]</scope>
</reference>
<dbReference type="Gene3D" id="3.90.226.10">
    <property type="entry name" value="2-enoyl-CoA Hydratase, Chain A, domain 1"/>
    <property type="match status" value="2"/>
</dbReference>
<dbReference type="GO" id="GO:0004658">
    <property type="term" value="F:propionyl-CoA carboxylase activity"/>
    <property type="evidence" value="ECO:0007669"/>
    <property type="project" value="UniProtKB-EC"/>
</dbReference>
<sequence length="322" mass="34854">HIRFQSSIAHTIKVQEQIKETRAKAVVGGGPKRIEAQHKRGKLTARERIQLLLDPGTFIEYDMFNEHTCHDFGMQNEKFPGDSVVTGRGMISGRSVFVFSQDFTVFGGSLSSIHAKKICKVMKAAMEVGAPVIGLNDSGGARIQEGVASLGGYADIFQANVMSSGVIPQISLIMGPCAGGAVYSPALTDFTFMVKDTSYLFITGPDVVKAVTNEEVTQEELGGAKTHTITSGVAHGAFENDVEALQNVRDLVNYLPLSNHDQAPIRACDDPWDRDVPSLDTVVPLETTAAYNMLDVVHALVDEGDFFEIMPDYAKNIVVGFA</sequence>
<dbReference type="EMBL" id="UYRR01037377">
    <property type="protein sequence ID" value="VDK70126.1"/>
    <property type="molecule type" value="Genomic_DNA"/>
</dbReference>